<dbReference type="PANTHER" id="PTHR34598">
    <property type="entry name" value="BLL6449 PROTEIN"/>
    <property type="match status" value="1"/>
</dbReference>
<dbReference type="GeneID" id="37079147"/>
<dbReference type="OrthoDB" id="412788at2759"/>
<gene>
    <name evidence="3" type="ORF">BP01DRAFT_389399</name>
</gene>
<reference evidence="3 4" key="1">
    <citation type="submission" date="2016-12" db="EMBL/GenBank/DDBJ databases">
        <title>The genomes of Aspergillus section Nigri reveals drivers in fungal speciation.</title>
        <authorList>
            <consortium name="DOE Joint Genome Institute"/>
            <person name="Vesth T.C."/>
            <person name="Nybo J."/>
            <person name="Theobald S."/>
            <person name="Brandl J."/>
            <person name="Frisvad J.C."/>
            <person name="Nielsen K.F."/>
            <person name="Lyhne E.K."/>
            <person name="Kogle M.E."/>
            <person name="Kuo A."/>
            <person name="Riley R."/>
            <person name="Clum A."/>
            <person name="Nolan M."/>
            <person name="Lipzen A."/>
            <person name="Salamov A."/>
            <person name="Henrissat B."/>
            <person name="Wiebenga A."/>
            <person name="De Vries R.P."/>
            <person name="Grigoriev I.V."/>
            <person name="Mortensen U.H."/>
            <person name="Andersen M.R."/>
            <person name="Baker S.E."/>
        </authorList>
    </citation>
    <scope>NUCLEOTIDE SEQUENCE [LARGE SCALE GENOMIC DNA]</scope>
    <source>
        <strain evidence="3 4">JOP 1030-1</strain>
    </source>
</reference>
<dbReference type="GO" id="GO:0016491">
    <property type="term" value="F:oxidoreductase activity"/>
    <property type="evidence" value="ECO:0007669"/>
    <property type="project" value="InterPro"/>
</dbReference>
<dbReference type="AlphaFoldDB" id="A0A318ZVL1"/>
<evidence type="ECO:0000256" key="2">
    <source>
        <dbReference type="SAM" id="MobiDB-lite"/>
    </source>
</evidence>
<evidence type="ECO:0000313" key="3">
    <source>
        <dbReference type="EMBL" id="PYH48100.1"/>
    </source>
</evidence>
<feature type="region of interest" description="Disordered" evidence="2">
    <location>
        <begin position="111"/>
        <end position="130"/>
    </location>
</feature>
<dbReference type="EMBL" id="KZ821222">
    <property type="protein sequence ID" value="PYH48100.1"/>
    <property type="molecule type" value="Genomic_DNA"/>
</dbReference>
<dbReference type="RefSeq" id="XP_025434082.1">
    <property type="nucleotide sequence ID" value="XM_025577918.1"/>
</dbReference>
<dbReference type="NCBIfam" id="NF041278">
    <property type="entry name" value="CmcJ_NvfI_EfuI"/>
    <property type="match status" value="1"/>
</dbReference>
<protein>
    <recommendedName>
        <fullName evidence="5">GA4 desaturase family protein</fullName>
    </recommendedName>
</protein>
<organism evidence="3 4">
    <name type="scientific">Aspergillus saccharolyticus JOP 1030-1</name>
    <dbReference type="NCBI Taxonomy" id="1450539"/>
    <lineage>
        <taxon>Eukaryota</taxon>
        <taxon>Fungi</taxon>
        <taxon>Dikarya</taxon>
        <taxon>Ascomycota</taxon>
        <taxon>Pezizomycotina</taxon>
        <taxon>Eurotiomycetes</taxon>
        <taxon>Eurotiomycetidae</taxon>
        <taxon>Eurotiales</taxon>
        <taxon>Aspergillaceae</taxon>
        <taxon>Aspergillus</taxon>
        <taxon>Aspergillus subgen. Circumdati</taxon>
    </lineage>
</organism>
<dbReference type="STRING" id="1450539.A0A318ZVL1"/>
<sequence>MARNVQTTLNFIPADLPVCCMTGTSDFYTYASDVRPVTIHDARGHEDQLTLERNGFEYITYPSAHIPITDPARIKSVLYAEVGELLRTALSPPPTFVKVASHTIRSAASDLNSEYTGTPGPARTAHLDQTPSGARNYLYEKLPEHDAERLSRSRWAIINVWRPLKTIRRDPLAVCDGSTLGPRDLVPISMDYSKNARAKALQKQAVDGGEKKGLKTTVGWEIAMATYNPGQRWYYLSGMGVEEALMMRIYDSSLVGGWDEGRVPVAVHASFVDPEHKDDEVRESIEFRCLVFWEDSPASFTVP</sequence>
<dbReference type="Proteomes" id="UP000248349">
    <property type="component" value="Unassembled WGS sequence"/>
</dbReference>
<evidence type="ECO:0000313" key="4">
    <source>
        <dbReference type="Proteomes" id="UP000248349"/>
    </source>
</evidence>
<dbReference type="PANTHER" id="PTHR34598:SF3">
    <property type="entry name" value="OXIDOREDUCTASE AN1597"/>
    <property type="match status" value="1"/>
</dbReference>
<name>A0A318ZVL1_9EURO</name>
<proteinExistence type="inferred from homology"/>
<comment type="similarity">
    <text evidence="1">Belongs to the asaB hydroxylase/desaturase family.</text>
</comment>
<evidence type="ECO:0008006" key="5">
    <source>
        <dbReference type="Google" id="ProtNLM"/>
    </source>
</evidence>
<dbReference type="InterPro" id="IPR044053">
    <property type="entry name" value="AsaB-like"/>
</dbReference>
<accession>A0A318ZVL1</accession>
<keyword evidence="4" id="KW-1185">Reference proteome</keyword>
<evidence type="ECO:0000256" key="1">
    <source>
        <dbReference type="ARBA" id="ARBA00023604"/>
    </source>
</evidence>